<dbReference type="Pfam" id="PF04388">
    <property type="entry name" value="Hamartin"/>
    <property type="match status" value="1"/>
</dbReference>
<evidence type="ECO:0000313" key="3">
    <source>
        <dbReference type="EMBL" id="VEU21679.1"/>
    </source>
</evidence>
<dbReference type="SUPFAM" id="SSF48371">
    <property type="entry name" value="ARM repeat"/>
    <property type="match status" value="1"/>
</dbReference>
<dbReference type="InParanoid" id="A0A448YL57"/>
<sequence length="914" mass="103054">MSLGSSRYLIRCLEEEFSSPSSKTADPLLTGNGNLLNAMDSYAAKHNTYYSNDSAKLGNELYKIYVEYVMNDYTKEKLFVQVLTKLIHCIVDDKEFLMWIKKYLKPSTDCAGLNKSFVDLTRDLINDALLEFHPTEDEKLINLTTHHSLLVLNLLLDDYFKETEEGDLLDKPDSGQSNQVITNELSSQELEEKRRFTRLNIRQFICSYALRHTKEFLQAIADHWRQNPQLKLEVMSLLSSVLKAQPVELYSIIDTDLWQDIISCLLVDPSIDVVDATINFLCIVIPHICNKLGPSLHKLFIIFARRLCWSQNDLGDMWTDEGKSPMSLQRMLKSNAHSIPTIRLESMLYGLYPLNLIYFCKTPVQYLGTEDTFGLNETQFKSLAEISLKRFLFHENFIRFSSTADELEDTKRFTELGSPSDIAIYCSQFDSAAKDSTRERRSIISAHSESISTSHSALLSLTSAPGFRIPDFAQPHRNHKASIASISTATPENSDNVGNTSQDPLSGLSLTNRPSVSTSVTASTPIDLPPGGTALPSQSVHSLLDIHKDLYYDNKDSIARRKSLLPESGIFQVTSAEAGGRAIDFYQRELLILINELDFAEYVRNLSIANAKKARGQIVRLNMELEDMETLKLRNAELTREVELLRKQDSSQVGPPKVDNESLVHLLGANKSLKAQVEELRSTCELLTEKYKKLEIDSRLSIEKATNQEREVVNLRDTNSVLVKENITLKEQADVDSEDQLSVSVSESLNSNEKEIYLLKRENETLQSELNTKSKELAGKQAECSGEPKVEKAIADSRLEKYIAHYQKTLADYKQTIKDLEAEIQTKDSAISELHTSQPINIPVGRNEDPEGKLPQFTYESSFDVFGNRIHPKPDAFHYNADTHSPRSGRSLQAHGRTSGIDYESRGTSSISGT</sequence>
<dbReference type="EMBL" id="CAACVR010000012">
    <property type="protein sequence ID" value="VEU21679.1"/>
    <property type="molecule type" value="Genomic_DNA"/>
</dbReference>
<dbReference type="Proteomes" id="UP000290900">
    <property type="component" value="Unassembled WGS sequence"/>
</dbReference>
<keyword evidence="4" id="KW-1185">Reference proteome</keyword>
<evidence type="ECO:0000256" key="2">
    <source>
        <dbReference type="SAM" id="MobiDB-lite"/>
    </source>
</evidence>
<feature type="coiled-coil region" evidence="1">
    <location>
        <begin position="749"/>
        <end position="830"/>
    </location>
</feature>
<feature type="compositionally biased region" description="Polar residues" evidence="2">
    <location>
        <begin position="488"/>
        <end position="514"/>
    </location>
</feature>
<dbReference type="PANTHER" id="PTHR15154:SF2">
    <property type="entry name" value="HAMARTIN"/>
    <property type="match status" value="1"/>
</dbReference>
<reference evidence="3 4" key="1">
    <citation type="submission" date="2018-12" db="EMBL/GenBank/DDBJ databases">
        <authorList>
            <person name="Tiukova I."/>
            <person name="Dainat J."/>
        </authorList>
    </citation>
    <scope>NUCLEOTIDE SEQUENCE [LARGE SCALE GENOMIC DNA]</scope>
</reference>
<dbReference type="AlphaFoldDB" id="A0A448YL57"/>
<evidence type="ECO:0000313" key="4">
    <source>
        <dbReference type="Proteomes" id="UP000290900"/>
    </source>
</evidence>
<dbReference type="InterPro" id="IPR016024">
    <property type="entry name" value="ARM-type_fold"/>
</dbReference>
<dbReference type="OrthoDB" id="3997461at2759"/>
<feature type="compositionally biased region" description="Low complexity" evidence="2">
    <location>
        <begin position="515"/>
        <end position="524"/>
    </location>
</feature>
<dbReference type="GO" id="GO:0032007">
    <property type="term" value="P:negative regulation of TOR signaling"/>
    <property type="evidence" value="ECO:0007669"/>
    <property type="project" value="TreeGrafter"/>
</dbReference>
<dbReference type="GO" id="GO:0051726">
    <property type="term" value="P:regulation of cell cycle"/>
    <property type="evidence" value="ECO:0007669"/>
    <property type="project" value="TreeGrafter"/>
</dbReference>
<proteinExistence type="predicted"/>
<keyword evidence="1" id="KW-0175">Coiled coil</keyword>
<organism evidence="3 4">
    <name type="scientific">Brettanomyces naardenensis</name>
    <name type="common">Yeast</name>
    <dbReference type="NCBI Taxonomy" id="13370"/>
    <lineage>
        <taxon>Eukaryota</taxon>
        <taxon>Fungi</taxon>
        <taxon>Dikarya</taxon>
        <taxon>Ascomycota</taxon>
        <taxon>Saccharomycotina</taxon>
        <taxon>Pichiomycetes</taxon>
        <taxon>Pichiales</taxon>
        <taxon>Pichiaceae</taxon>
        <taxon>Brettanomyces</taxon>
    </lineage>
</organism>
<dbReference type="GO" id="GO:0033596">
    <property type="term" value="C:TSC1-TSC2 complex"/>
    <property type="evidence" value="ECO:0007669"/>
    <property type="project" value="TreeGrafter"/>
</dbReference>
<feature type="coiled-coil region" evidence="1">
    <location>
        <begin position="611"/>
        <end position="697"/>
    </location>
</feature>
<gene>
    <name evidence="3" type="ORF">BRENAR_LOCUS2412</name>
</gene>
<name>A0A448YL57_BRENA</name>
<dbReference type="STRING" id="13370.A0A448YL57"/>
<feature type="region of interest" description="Disordered" evidence="2">
    <location>
        <begin position="873"/>
        <end position="914"/>
    </location>
</feature>
<protein>
    <submittedName>
        <fullName evidence="3">DEKNAAC102641</fullName>
    </submittedName>
</protein>
<evidence type="ECO:0000256" key="1">
    <source>
        <dbReference type="SAM" id="Coils"/>
    </source>
</evidence>
<feature type="region of interest" description="Disordered" evidence="2">
    <location>
        <begin position="488"/>
        <end position="531"/>
    </location>
</feature>
<dbReference type="PANTHER" id="PTHR15154">
    <property type="entry name" value="HAMARTIN"/>
    <property type="match status" value="1"/>
</dbReference>
<feature type="compositionally biased region" description="Polar residues" evidence="2">
    <location>
        <begin position="882"/>
        <end position="891"/>
    </location>
</feature>
<accession>A0A448YL57</accession>
<dbReference type="InterPro" id="IPR007483">
    <property type="entry name" value="Hamartin"/>
</dbReference>